<protein>
    <recommendedName>
        <fullName evidence="5">RING-type domain-containing protein</fullName>
    </recommendedName>
</protein>
<evidence type="ECO:0000256" key="4">
    <source>
        <dbReference type="PROSITE-ProRule" id="PRU00175"/>
    </source>
</evidence>
<dbReference type="InterPro" id="IPR013083">
    <property type="entry name" value="Znf_RING/FYVE/PHD"/>
</dbReference>
<keyword evidence="2 4" id="KW-0863">Zinc-finger</keyword>
<dbReference type="EMBL" id="JAAARO010000015">
    <property type="protein sequence ID" value="KAF5734699.1"/>
    <property type="molecule type" value="Genomic_DNA"/>
</dbReference>
<dbReference type="AlphaFoldDB" id="A0A7J7CKY0"/>
<dbReference type="InterPro" id="IPR051834">
    <property type="entry name" value="RING_finger_E3_ligase"/>
</dbReference>
<dbReference type="Gene3D" id="3.30.40.10">
    <property type="entry name" value="Zinc/RING finger domain, C3HC4 (zinc finger)"/>
    <property type="match status" value="1"/>
</dbReference>
<organism evidence="6 7">
    <name type="scientific">Tripterygium wilfordii</name>
    <name type="common">Thunder God vine</name>
    <dbReference type="NCBI Taxonomy" id="458696"/>
    <lineage>
        <taxon>Eukaryota</taxon>
        <taxon>Viridiplantae</taxon>
        <taxon>Streptophyta</taxon>
        <taxon>Embryophyta</taxon>
        <taxon>Tracheophyta</taxon>
        <taxon>Spermatophyta</taxon>
        <taxon>Magnoliopsida</taxon>
        <taxon>eudicotyledons</taxon>
        <taxon>Gunneridae</taxon>
        <taxon>Pentapetalae</taxon>
        <taxon>rosids</taxon>
        <taxon>fabids</taxon>
        <taxon>Celastrales</taxon>
        <taxon>Celastraceae</taxon>
        <taxon>Tripterygium</taxon>
    </lineage>
</organism>
<dbReference type="OrthoDB" id="1149625at2759"/>
<keyword evidence="1" id="KW-0479">Metal-binding</keyword>
<dbReference type="PANTHER" id="PTHR45931:SF16">
    <property type="entry name" value="RING_U-BOX SUPERFAMILY PROTEIN"/>
    <property type="match status" value="1"/>
</dbReference>
<dbReference type="GO" id="GO:0061630">
    <property type="term" value="F:ubiquitin protein ligase activity"/>
    <property type="evidence" value="ECO:0007669"/>
    <property type="project" value="TreeGrafter"/>
</dbReference>
<dbReference type="Pfam" id="PF13639">
    <property type="entry name" value="zf-RING_2"/>
    <property type="match status" value="1"/>
</dbReference>
<evidence type="ECO:0000313" key="6">
    <source>
        <dbReference type="EMBL" id="KAF5734699.1"/>
    </source>
</evidence>
<evidence type="ECO:0000259" key="5">
    <source>
        <dbReference type="PROSITE" id="PS50089"/>
    </source>
</evidence>
<dbReference type="InParanoid" id="A0A7J7CKY0"/>
<proteinExistence type="predicted"/>
<dbReference type="PANTHER" id="PTHR45931">
    <property type="entry name" value="SI:CH211-59O9.10"/>
    <property type="match status" value="1"/>
</dbReference>
<evidence type="ECO:0000313" key="7">
    <source>
        <dbReference type="Proteomes" id="UP000593562"/>
    </source>
</evidence>
<evidence type="ECO:0000256" key="3">
    <source>
        <dbReference type="ARBA" id="ARBA00022833"/>
    </source>
</evidence>
<dbReference type="Proteomes" id="UP000593562">
    <property type="component" value="Unassembled WGS sequence"/>
</dbReference>
<reference evidence="6 7" key="1">
    <citation type="journal article" date="2020" name="Nat. Commun.">
        <title>Genome of Tripterygium wilfordii and identification of cytochrome P450 involved in triptolide biosynthesis.</title>
        <authorList>
            <person name="Tu L."/>
            <person name="Su P."/>
            <person name="Zhang Z."/>
            <person name="Gao L."/>
            <person name="Wang J."/>
            <person name="Hu T."/>
            <person name="Zhou J."/>
            <person name="Zhang Y."/>
            <person name="Zhao Y."/>
            <person name="Liu Y."/>
            <person name="Song Y."/>
            <person name="Tong Y."/>
            <person name="Lu Y."/>
            <person name="Yang J."/>
            <person name="Xu C."/>
            <person name="Jia M."/>
            <person name="Peters R.J."/>
            <person name="Huang L."/>
            <person name="Gao W."/>
        </authorList>
    </citation>
    <scope>NUCLEOTIDE SEQUENCE [LARGE SCALE GENOMIC DNA]</scope>
    <source>
        <strain evidence="7">cv. XIE 37</strain>
        <tissue evidence="6">Leaf</tissue>
    </source>
</reference>
<gene>
    <name evidence="6" type="ORF">HS088_TW15G00191</name>
</gene>
<keyword evidence="3" id="KW-0862">Zinc</keyword>
<dbReference type="GO" id="GO:0005634">
    <property type="term" value="C:nucleus"/>
    <property type="evidence" value="ECO:0007669"/>
    <property type="project" value="TreeGrafter"/>
</dbReference>
<evidence type="ECO:0000256" key="1">
    <source>
        <dbReference type="ARBA" id="ARBA00022723"/>
    </source>
</evidence>
<comment type="caution">
    <text evidence="6">The sequence shown here is derived from an EMBL/GenBank/DDBJ whole genome shotgun (WGS) entry which is preliminary data.</text>
</comment>
<dbReference type="SUPFAM" id="SSF57850">
    <property type="entry name" value="RING/U-box"/>
    <property type="match status" value="1"/>
</dbReference>
<dbReference type="GO" id="GO:0006511">
    <property type="term" value="P:ubiquitin-dependent protein catabolic process"/>
    <property type="evidence" value="ECO:0007669"/>
    <property type="project" value="TreeGrafter"/>
</dbReference>
<evidence type="ECO:0000256" key="2">
    <source>
        <dbReference type="ARBA" id="ARBA00022771"/>
    </source>
</evidence>
<name>A0A7J7CKY0_TRIWF</name>
<accession>A0A7J7CKY0</accession>
<dbReference type="PROSITE" id="PS50089">
    <property type="entry name" value="ZF_RING_2"/>
    <property type="match status" value="1"/>
</dbReference>
<dbReference type="SMART" id="SM00184">
    <property type="entry name" value="RING"/>
    <property type="match status" value="1"/>
</dbReference>
<dbReference type="GO" id="GO:0008270">
    <property type="term" value="F:zinc ion binding"/>
    <property type="evidence" value="ECO:0007669"/>
    <property type="project" value="UniProtKB-KW"/>
</dbReference>
<sequence length="213" mass="24038">MDLDSKCDAWPLPGIEEDESFTFTCDMFFIRINVDLIQVRNGLDDEIEPDDLETRFVNSTWYVQRELLMNNETSRTIVREKLVELGVPVEGFMVERILNCASSMAGDCVYSGNRVMGMCVSLSAFVDESSEFDVMEDDDEDGEMGASRSAIERLEVVEVEESVKQCAICLEDMVGGSRATRMPCLHLYHGVCIASWLEKSKLCPLCRSEITQL</sequence>
<feature type="domain" description="RING-type" evidence="5">
    <location>
        <begin position="166"/>
        <end position="207"/>
    </location>
</feature>
<dbReference type="InterPro" id="IPR001841">
    <property type="entry name" value="Znf_RING"/>
</dbReference>
<keyword evidence="7" id="KW-1185">Reference proteome</keyword>